<dbReference type="Gene3D" id="2.30.30.60">
    <property type="match status" value="1"/>
</dbReference>
<dbReference type="PANTHER" id="PTHR31618">
    <property type="entry name" value="MECHANOSENSITIVE ION CHANNEL PROTEIN 5"/>
    <property type="match status" value="1"/>
</dbReference>
<protein>
    <submittedName>
        <fullName evidence="9">Mechanosensitive ion channel protein</fullName>
    </submittedName>
</protein>
<evidence type="ECO:0000313" key="9">
    <source>
        <dbReference type="EMBL" id="TBU08195.1"/>
    </source>
</evidence>
<dbReference type="InterPro" id="IPR010920">
    <property type="entry name" value="LSM_dom_sf"/>
</dbReference>
<dbReference type="InterPro" id="IPR023408">
    <property type="entry name" value="MscS_beta-dom_sf"/>
</dbReference>
<name>A0A4Q9LKY2_9MICR</name>
<dbReference type="VEuPathDB" id="MicrosporidiaDB:CWI39_0303p0020"/>
<feature type="transmembrane region" description="Helical" evidence="7">
    <location>
        <begin position="146"/>
        <end position="168"/>
    </location>
</feature>
<evidence type="ECO:0000256" key="7">
    <source>
        <dbReference type="SAM" id="Phobius"/>
    </source>
</evidence>
<evidence type="ECO:0000259" key="8">
    <source>
        <dbReference type="Pfam" id="PF00924"/>
    </source>
</evidence>
<reference evidence="9 10" key="1">
    <citation type="submission" date="2017-12" db="EMBL/GenBank/DDBJ databases">
        <authorList>
            <person name="Pombert J.-F."/>
            <person name="Haag K.L."/>
            <person name="Ebert D."/>
        </authorList>
    </citation>
    <scope>NUCLEOTIDE SEQUENCE [LARGE SCALE GENOMIC DNA]</scope>
    <source>
        <strain evidence="9">BE-OM-2</strain>
    </source>
</reference>
<dbReference type="SUPFAM" id="SSF52047">
    <property type="entry name" value="RNI-like"/>
    <property type="match status" value="1"/>
</dbReference>
<evidence type="ECO:0000256" key="6">
    <source>
        <dbReference type="SAM" id="MobiDB-lite"/>
    </source>
</evidence>
<gene>
    <name evidence="9" type="ORF">CWI36_0170p0040</name>
</gene>
<feature type="transmembrane region" description="Helical" evidence="7">
    <location>
        <begin position="192"/>
        <end position="213"/>
    </location>
</feature>
<organism evidence="9 10">
    <name type="scientific">Hamiltosporidium magnivora</name>
    <dbReference type="NCBI Taxonomy" id="148818"/>
    <lineage>
        <taxon>Eukaryota</taxon>
        <taxon>Fungi</taxon>
        <taxon>Fungi incertae sedis</taxon>
        <taxon>Microsporidia</taxon>
        <taxon>Dubosqiidae</taxon>
        <taxon>Hamiltosporidium</taxon>
    </lineage>
</organism>
<feature type="transmembrane region" description="Helical" evidence="7">
    <location>
        <begin position="219"/>
        <end position="241"/>
    </location>
</feature>
<dbReference type="PANTHER" id="PTHR31618:SF1">
    <property type="entry name" value="EF-HAND DOMAIN-CONTAINING PROTEIN"/>
    <property type="match status" value="1"/>
</dbReference>
<dbReference type="Gene3D" id="3.80.10.10">
    <property type="entry name" value="Ribonuclease Inhibitor"/>
    <property type="match status" value="1"/>
</dbReference>
<sequence>MANDSNKEKEPSNKEKNEKSKDEKKSNDTKDKDGDVKNQDKEDKNEEVKEEDVIQDSMEEDSKEGNVENPEAVKEEENLDDVTSTKADNVIEDIMAQEEHNEMEKQEELHKKFKKREILKQKTYSIGNIDEYFHEKYSNINIIFRYAIEMAIVLILFMSWSILLSLICRDPNTYPIFKTLTSDKKINETAEFIRESFFVSLVYIIFVSVTLFIDNLLYIVVYFLTIFGVEVVGIVAELLHILRRSRHHLKNSIVAYLVFVMANFVLANYKFFAQKKDFTYIFLTGIFWFGCLSAILFAESFLMNILTSELRNKSFKGRIWDANYKTFIFKKLAAIAEATPYGKHNVNVIISKMNVDYDTGFYLKHNELDLSEPGAVVESILGYLEVDQLESEDIKRFFPNNSDEVINYLYGSVPESECVSISYEVLKKRAEDLYQERTDIMRSLYDRDNILRKLNLILTTLGFSLSIIIFMILLNLNYKVYLASIGPFIFGFGWIFQDSIKEIYRCFVFLLINHPFDCGDRIILDNEELTVLRIDLLYSTFVNINGRVTYIPNGAMFLKKIDNVRRSDLQAEDIIIRVDISTKYSQIIELKTQVAEYLNKNAKDFTGKIFLKNCEPEETNLKIILSIEHNSNFQDPFPKYVRREGFIENLEKCVIMRSEMHEEPTPPLREEKREEDGAKNFKPKNKVLFISQGGTTLEEPTNNINEESYLEEETKVVEENQQDIFILDKSENRLDSLKNKNVVFYWTENSPDERNNFNSQLSENSNENNLCKRKVYFNNSNPKKKKKILSRVIVSNVEKFPKNDEDVNIQVSNFDFYDFKIFLEFLNIFYLPLEKLSITNFFVLLHVFEYLDIKIDNNFHKIMDILVLNVYRYLKTEKKTYENEVSKLKTRITISKKFKDIIFERLYSASNDFMNFLLIDQNVEFSNNDLSLFSFSDYSATLIKEISKNDDTILQFFYCFFALFDIRKLVFYSSSVEFDKIYSILESIIKNLDEIIFYNQLIQNNMIICFMNNKMFRNIKHIHFIATKFQGERKFLTNIFPNLEIVSIIFLVNRQLEIEIIKNSDINAIIQVLKYKFVKDFDDNIYRLIGAGCTQKNNENSEFYITKNTRLSELDNLILFKNEIIKIFVCFKNSVTSEILNLFDSFTNLKNIEIHCKPIENCEKFLREFYIFKYINKILLRRYKMEKHIVQGILNLSNLRILIVEHINNEIKDFDFIHNFQDENVNLVRFLNTLKKLESLIINSTNLSKILSKNEFKNFISNQNFKTLTLSSDECNFFEIPYSLSCRISEDFHFSGKFSSVTTNGLFSGMKITDLKQLSISYCYINQKDSRVLKQLNSLVYLDIDNCNFQNITLMNCFVPEKNTLSKK</sequence>
<dbReference type="InterPro" id="IPR032675">
    <property type="entry name" value="LRR_dom_sf"/>
</dbReference>
<dbReference type="VEuPathDB" id="MicrosporidiaDB:CWI39_0033p0060"/>
<keyword evidence="3 7" id="KW-0812">Transmembrane</keyword>
<dbReference type="InterPro" id="IPR016688">
    <property type="entry name" value="MscS-like_plants/fungi"/>
</dbReference>
<keyword evidence="4 7" id="KW-1133">Transmembrane helix</keyword>
<dbReference type="GO" id="GO:0005886">
    <property type="term" value="C:plasma membrane"/>
    <property type="evidence" value="ECO:0007669"/>
    <property type="project" value="TreeGrafter"/>
</dbReference>
<evidence type="ECO:0000256" key="5">
    <source>
        <dbReference type="ARBA" id="ARBA00023136"/>
    </source>
</evidence>
<feature type="compositionally biased region" description="Basic and acidic residues" evidence="6">
    <location>
        <begin position="1"/>
        <end position="47"/>
    </location>
</feature>
<dbReference type="EMBL" id="PITI01000170">
    <property type="protein sequence ID" value="TBU08195.1"/>
    <property type="molecule type" value="Genomic_DNA"/>
</dbReference>
<proteinExistence type="inferred from homology"/>
<evidence type="ECO:0000256" key="3">
    <source>
        <dbReference type="ARBA" id="ARBA00022692"/>
    </source>
</evidence>
<feature type="compositionally biased region" description="Basic and acidic residues" evidence="6">
    <location>
        <begin position="63"/>
        <end position="76"/>
    </location>
</feature>
<dbReference type="Proteomes" id="UP000291404">
    <property type="component" value="Unassembled WGS sequence"/>
</dbReference>
<comment type="subcellular location">
    <subcellularLocation>
        <location evidence="1">Membrane</location>
        <topology evidence="1">Multi-pass membrane protein</topology>
    </subcellularLocation>
</comment>
<dbReference type="SUPFAM" id="SSF50182">
    <property type="entry name" value="Sm-like ribonucleoproteins"/>
    <property type="match status" value="1"/>
</dbReference>
<comment type="caution">
    <text evidence="9">The sequence shown here is derived from an EMBL/GenBank/DDBJ whole genome shotgun (WGS) entry which is preliminary data.</text>
</comment>
<dbReference type="GO" id="GO:0006820">
    <property type="term" value="P:monoatomic anion transport"/>
    <property type="evidence" value="ECO:0007669"/>
    <property type="project" value="TreeGrafter"/>
</dbReference>
<feature type="domain" description="Mechanosensitive ion channel MscS" evidence="8">
    <location>
        <begin position="508"/>
        <end position="566"/>
    </location>
</feature>
<keyword evidence="10" id="KW-1185">Reference proteome</keyword>
<dbReference type="VEuPathDB" id="MicrosporidiaDB:CWI36_0170p0040"/>
<comment type="similarity">
    <text evidence="2">Belongs to the MscS (TC 1.A.23) family.</text>
</comment>
<dbReference type="GO" id="GO:0008381">
    <property type="term" value="F:mechanosensitive monoatomic ion channel activity"/>
    <property type="evidence" value="ECO:0007669"/>
    <property type="project" value="TreeGrafter"/>
</dbReference>
<feature type="compositionally biased region" description="Acidic residues" evidence="6">
    <location>
        <begin position="48"/>
        <end position="62"/>
    </location>
</feature>
<evidence type="ECO:0000256" key="2">
    <source>
        <dbReference type="ARBA" id="ARBA00008017"/>
    </source>
</evidence>
<dbReference type="Pfam" id="PF00924">
    <property type="entry name" value="MS_channel_2nd"/>
    <property type="match status" value="1"/>
</dbReference>
<evidence type="ECO:0000256" key="1">
    <source>
        <dbReference type="ARBA" id="ARBA00004141"/>
    </source>
</evidence>
<evidence type="ECO:0000256" key="4">
    <source>
        <dbReference type="ARBA" id="ARBA00022989"/>
    </source>
</evidence>
<keyword evidence="5 7" id="KW-0472">Membrane</keyword>
<accession>A0A4Q9LKY2</accession>
<feature type="transmembrane region" description="Helical" evidence="7">
    <location>
        <begin position="278"/>
        <end position="306"/>
    </location>
</feature>
<feature type="transmembrane region" description="Helical" evidence="7">
    <location>
        <begin position="454"/>
        <end position="474"/>
    </location>
</feature>
<evidence type="ECO:0000313" key="10">
    <source>
        <dbReference type="Proteomes" id="UP000291404"/>
    </source>
</evidence>
<dbReference type="InterPro" id="IPR006685">
    <property type="entry name" value="MscS_channel_2nd"/>
</dbReference>
<feature type="transmembrane region" description="Helical" evidence="7">
    <location>
        <begin position="253"/>
        <end position="272"/>
    </location>
</feature>
<feature type="region of interest" description="Disordered" evidence="6">
    <location>
        <begin position="1"/>
        <end position="84"/>
    </location>
</feature>